<reference evidence="2" key="1">
    <citation type="submission" date="2023-03" db="EMBL/GenBank/DDBJ databases">
        <title>Electrophorus voltai genome.</title>
        <authorList>
            <person name="Bian C."/>
        </authorList>
    </citation>
    <scope>NUCLEOTIDE SEQUENCE</scope>
    <source>
        <strain evidence="2">CB-2022</strain>
        <tissue evidence="2">Muscle</tissue>
    </source>
</reference>
<feature type="transmembrane region" description="Helical" evidence="1">
    <location>
        <begin position="83"/>
        <end position="107"/>
    </location>
</feature>
<keyword evidence="1" id="KW-1133">Transmembrane helix</keyword>
<dbReference type="Proteomes" id="UP001239994">
    <property type="component" value="Unassembled WGS sequence"/>
</dbReference>
<evidence type="ECO:0000256" key="1">
    <source>
        <dbReference type="SAM" id="Phobius"/>
    </source>
</evidence>
<dbReference type="EMBL" id="JAROKS010000001">
    <property type="protein sequence ID" value="KAK1806294.1"/>
    <property type="molecule type" value="Genomic_DNA"/>
</dbReference>
<dbReference type="Gene3D" id="1.20.5.510">
    <property type="entry name" value="Single helix bin"/>
    <property type="match status" value="1"/>
</dbReference>
<accession>A0AAD8ZVX3</accession>
<keyword evidence="3" id="KW-1185">Reference proteome</keyword>
<evidence type="ECO:0000313" key="2">
    <source>
        <dbReference type="EMBL" id="KAK1806294.1"/>
    </source>
</evidence>
<name>A0AAD8ZVX3_9TELE</name>
<dbReference type="AlphaFoldDB" id="A0AAD8ZVX3"/>
<protein>
    <submittedName>
        <fullName evidence="2">Uncharacterized protein</fullName>
    </submittedName>
</protein>
<keyword evidence="1" id="KW-0812">Transmembrane</keyword>
<keyword evidence="1" id="KW-0472">Membrane</keyword>
<proteinExistence type="predicted"/>
<comment type="caution">
    <text evidence="2">The sequence shown here is derived from an EMBL/GenBank/DDBJ whole genome shotgun (WGS) entry which is preliminary data.</text>
</comment>
<gene>
    <name evidence="2" type="ORF">P4O66_000163</name>
</gene>
<sequence>MTLGTRKPGRRCLNRQTWLWAEEVQQRVREKKEAFTAWFANKTIENWQGYTDTKREAKRAVALAEHYRELCEQLDTQEGGGPVGVIAGAVIAVLLLVLIGCAAFFIWRKRKNEFKPVAGQRNREMVEQYRG</sequence>
<organism evidence="2 3">
    <name type="scientific">Electrophorus voltai</name>
    <dbReference type="NCBI Taxonomy" id="2609070"/>
    <lineage>
        <taxon>Eukaryota</taxon>
        <taxon>Metazoa</taxon>
        <taxon>Chordata</taxon>
        <taxon>Craniata</taxon>
        <taxon>Vertebrata</taxon>
        <taxon>Euteleostomi</taxon>
        <taxon>Actinopterygii</taxon>
        <taxon>Neopterygii</taxon>
        <taxon>Teleostei</taxon>
        <taxon>Ostariophysi</taxon>
        <taxon>Gymnotiformes</taxon>
        <taxon>Gymnotoidei</taxon>
        <taxon>Gymnotidae</taxon>
        <taxon>Electrophorus</taxon>
    </lineage>
</organism>
<evidence type="ECO:0000313" key="3">
    <source>
        <dbReference type="Proteomes" id="UP001239994"/>
    </source>
</evidence>